<comment type="catalytic activity">
    <reaction evidence="7">
        <text>(E)-4-coumarate + ATP + CoA = (E)-4-coumaroyl-CoA + AMP + diphosphate</text>
        <dbReference type="Rhea" id="RHEA:19641"/>
        <dbReference type="ChEBI" id="CHEBI:12876"/>
        <dbReference type="ChEBI" id="CHEBI:30616"/>
        <dbReference type="ChEBI" id="CHEBI:33019"/>
        <dbReference type="ChEBI" id="CHEBI:57287"/>
        <dbReference type="ChEBI" id="CHEBI:85008"/>
        <dbReference type="ChEBI" id="CHEBI:456215"/>
        <dbReference type="EC" id="6.2.1.12"/>
    </reaction>
    <physiologicalReaction direction="left-to-right" evidence="7">
        <dbReference type="Rhea" id="RHEA:19642"/>
    </physiologicalReaction>
</comment>
<dbReference type="AlphaFoldDB" id="A0A199VGT7"/>
<evidence type="ECO:0000259" key="9">
    <source>
        <dbReference type="Pfam" id="PF00501"/>
    </source>
</evidence>
<feature type="compositionally biased region" description="Pro residues" evidence="8">
    <location>
        <begin position="25"/>
        <end position="38"/>
    </location>
</feature>
<name>A0A199VGT7_ANACO</name>
<organism evidence="10 11">
    <name type="scientific">Ananas comosus</name>
    <name type="common">Pineapple</name>
    <name type="synonym">Ananas ananas</name>
    <dbReference type="NCBI Taxonomy" id="4615"/>
    <lineage>
        <taxon>Eukaryota</taxon>
        <taxon>Viridiplantae</taxon>
        <taxon>Streptophyta</taxon>
        <taxon>Embryophyta</taxon>
        <taxon>Tracheophyta</taxon>
        <taxon>Spermatophyta</taxon>
        <taxon>Magnoliopsida</taxon>
        <taxon>Liliopsida</taxon>
        <taxon>Poales</taxon>
        <taxon>Bromeliaceae</taxon>
        <taxon>Bromelioideae</taxon>
        <taxon>Ananas</taxon>
    </lineage>
</organism>
<gene>
    <name evidence="10" type="ORF">ACMD2_23575</name>
</gene>
<reference evidence="10 11" key="1">
    <citation type="journal article" date="2016" name="DNA Res.">
        <title>The draft genome of MD-2 pineapple using hybrid error correction of long reads.</title>
        <authorList>
            <person name="Redwan R.M."/>
            <person name="Saidin A."/>
            <person name="Kumar S.V."/>
        </authorList>
    </citation>
    <scope>NUCLEOTIDE SEQUENCE [LARGE SCALE GENOMIC DNA]</scope>
    <source>
        <strain evidence="11">cv. MD2</strain>
        <tissue evidence="10">Leaf</tissue>
    </source>
</reference>
<dbReference type="EC" id="6.2.1.12" evidence="1"/>
<feature type="compositionally biased region" description="Pro residues" evidence="8">
    <location>
        <begin position="127"/>
        <end position="141"/>
    </location>
</feature>
<comment type="catalytic activity">
    <reaction evidence="6">
        <text>(E)-4-coumaroyl-AMP + CoA = (E)-4-coumaroyl-CoA + AMP + H(+)</text>
        <dbReference type="Rhea" id="RHEA:72423"/>
        <dbReference type="ChEBI" id="CHEBI:15378"/>
        <dbReference type="ChEBI" id="CHEBI:57287"/>
        <dbReference type="ChEBI" id="CHEBI:85008"/>
        <dbReference type="ChEBI" id="CHEBI:192348"/>
        <dbReference type="ChEBI" id="CHEBI:456215"/>
    </reaction>
    <physiologicalReaction direction="left-to-right" evidence="6">
        <dbReference type="Rhea" id="RHEA:72424"/>
    </physiologicalReaction>
</comment>
<dbReference type="InterPro" id="IPR020845">
    <property type="entry name" value="AMP-binding_CS"/>
</dbReference>
<evidence type="ECO:0000313" key="11">
    <source>
        <dbReference type="Proteomes" id="UP000092600"/>
    </source>
</evidence>
<feature type="domain" description="AMP-dependent synthetase/ligase" evidence="9">
    <location>
        <begin position="169"/>
        <end position="366"/>
    </location>
</feature>
<comment type="catalytic activity">
    <reaction evidence="5">
        <text>(E)-4-coumarate + ATP + H(+) = (E)-4-coumaroyl-AMP + diphosphate</text>
        <dbReference type="Rhea" id="RHEA:72419"/>
        <dbReference type="ChEBI" id="CHEBI:12876"/>
        <dbReference type="ChEBI" id="CHEBI:15378"/>
        <dbReference type="ChEBI" id="CHEBI:30616"/>
        <dbReference type="ChEBI" id="CHEBI:33019"/>
        <dbReference type="ChEBI" id="CHEBI:192348"/>
    </reaction>
    <physiologicalReaction direction="left-to-right" evidence="5">
        <dbReference type="Rhea" id="RHEA:72420"/>
    </physiologicalReaction>
</comment>
<evidence type="ECO:0000256" key="3">
    <source>
        <dbReference type="ARBA" id="ARBA00022741"/>
    </source>
</evidence>
<protein>
    <recommendedName>
        <fullName evidence="1">4-coumarate--CoA ligase</fullName>
        <ecNumber evidence="1">6.2.1.12</ecNumber>
    </recommendedName>
</protein>
<evidence type="ECO:0000256" key="1">
    <source>
        <dbReference type="ARBA" id="ARBA00012959"/>
    </source>
</evidence>
<comment type="caution">
    <text evidence="10">The sequence shown here is derived from an EMBL/GenBank/DDBJ whole genome shotgun (WGS) entry which is preliminary data.</text>
</comment>
<evidence type="ECO:0000256" key="7">
    <source>
        <dbReference type="ARBA" id="ARBA00034252"/>
    </source>
</evidence>
<dbReference type="Pfam" id="PF00501">
    <property type="entry name" value="AMP-binding"/>
    <property type="match status" value="1"/>
</dbReference>
<evidence type="ECO:0000256" key="2">
    <source>
        <dbReference type="ARBA" id="ARBA00022598"/>
    </source>
</evidence>
<evidence type="ECO:0000256" key="5">
    <source>
        <dbReference type="ARBA" id="ARBA00034219"/>
    </source>
</evidence>
<feature type="compositionally biased region" description="Low complexity" evidence="8">
    <location>
        <begin position="1"/>
        <end position="24"/>
    </location>
</feature>
<dbReference type="GO" id="GO:0106290">
    <property type="term" value="F:trans-cinnamate-CoA ligase activity"/>
    <property type="evidence" value="ECO:0007669"/>
    <property type="project" value="UniProtKB-ARBA"/>
</dbReference>
<feature type="compositionally biased region" description="Basic residues" evidence="8">
    <location>
        <begin position="142"/>
        <end position="160"/>
    </location>
</feature>
<dbReference type="PANTHER" id="PTHR24096">
    <property type="entry name" value="LONG-CHAIN-FATTY-ACID--COA LIGASE"/>
    <property type="match status" value="1"/>
</dbReference>
<dbReference type="SUPFAM" id="SSF56801">
    <property type="entry name" value="Acetyl-CoA synthetase-like"/>
    <property type="match status" value="1"/>
</dbReference>
<evidence type="ECO:0000313" key="10">
    <source>
        <dbReference type="EMBL" id="OAY76319.1"/>
    </source>
</evidence>
<feature type="region of interest" description="Disordered" evidence="8">
    <location>
        <begin position="73"/>
        <end position="161"/>
    </location>
</feature>
<accession>A0A199VGT7</accession>
<feature type="compositionally biased region" description="Low complexity" evidence="8">
    <location>
        <begin position="117"/>
        <end position="126"/>
    </location>
</feature>
<dbReference type="GO" id="GO:0009698">
    <property type="term" value="P:phenylpropanoid metabolic process"/>
    <property type="evidence" value="ECO:0007669"/>
    <property type="project" value="UniProtKB-ARBA"/>
</dbReference>
<dbReference type="GO" id="GO:0016207">
    <property type="term" value="F:4-coumarate-CoA ligase activity"/>
    <property type="evidence" value="ECO:0007669"/>
    <property type="project" value="UniProtKB-EC"/>
</dbReference>
<dbReference type="STRING" id="4615.A0A199VGT7"/>
<dbReference type="PANTHER" id="PTHR24096:SF377">
    <property type="entry name" value="4-COUMARATE--COA LIGASE-LIKE 7"/>
    <property type="match status" value="1"/>
</dbReference>
<keyword evidence="4" id="KW-0067">ATP-binding</keyword>
<feature type="region of interest" description="Disordered" evidence="8">
    <location>
        <begin position="1"/>
        <end position="45"/>
    </location>
</feature>
<dbReference type="Gene3D" id="3.40.50.12780">
    <property type="entry name" value="N-terminal domain of ligase-like"/>
    <property type="match status" value="1"/>
</dbReference>
<dbReference type="InterPro" id="IPR000873">
    <property type="entry name" value="AMP-dep_synth/lig_dom"/>
</dbReference>
<dbReference type="GO" id="GO:0005524">
    <property type="term" value="F:ATP binding"/>
    <property type="evidence" value="ECO:0007669"/>
    <property type="project" value="UniProtKB-KW"/>
</dbReference>
<evidence type="ECO:0000256" key="4">
    <source>
        <dbReference type="ARBA" id="ARBA00022840"/>
    </source>
</evidence>
<evidence type="ECO:0000256" key="8">
    <source>
        <dbReference type="SAM" id="MobiDB-lite"/>
    </source>
</evidence>
<feature type="compositionally biased region" description="Pro residues" evidence="8">
    <location>
        <begin position="79"/>
        <end position="116"/>
    </location>
</feature>
<evidence type="ECO:0000256" key="6">
    <source>
        <dbReference type="ARBA" id="ARBA00034223"/>
    </source>
</evidence>
<proteinExistence type="predicted"/>
<keyword evidence="2 10" id="KW-0436">Ligase</keyword>
<dbReference type="Proteomes" id="UP000092600">
    <property type="component" value="Unassembled WGS sequence"/>
</dbReference>
<sequence>MASTTTDTTTSSTSSSSSSSSTPLLSPPTPPPPPPPSIDPKSGFCAATQTFRSLLPAPAALPPASLPLSLPSFLLSLLPSPPPSSTPPSSTPPPAEPSPSPPSSPSPAPSPPPSAAPSPMATSPSSSPRPPRPPPSLPRPPLPRRRLLPRQPRLHSRRGRYCCPPPISRLVRLSNPSVAFATSAVAHKLPRDLPTVLLDSPLFRSFLILPTDAAAAPAAHVSQSDVAAILYSSGTTGRVKAAALSHRSFIAVVSEVGRARRRRRGGRTVVGGPMFHTMGLSAVVAEIAAGETAVLVTGERAGTAEVLRAAAEHGAARVLAAPPVVAAMAKAGRAALPALELVLCGGAPLHAAVAERFRKMFPSVELAEMGVWSSKAIPNTW</sequence>
<dbReference type="InterPro" id="IPR042099">
    <property type="entry name" value="ANL_N_sf"/>
</dbReference>
<dbReference type="PROSITE" id="PS00455">
    <property type="entry name" value="AMP_BINDING"/>
    <property type="match status" value="1"/>
</dbReference>
<dbReference type="EMBL" id="LSRQ01001847">
    <property type="protein sequence ID" value="OAY76319.1"/>
    <property type="molecule type" value="Genomic_DNA"/>
</dbReference>
<keyword evidence="3" id="KW-0547">Nucleotide-binding</keyword>